<reference evidence="2 3" key="1">
    <citation type="submission" date="2020-02" db="EMBL/GenBank/DDBJ databases">
        <title>Complete genome sequence of Pseudomonas multiresinivorans ORNL1.</title>
        <authorList>
            <person name="Podar M."/>
        </authorList>
    </citation>
    <scope>NUCLEOTIDE SEQUENCE [LARGE SCALE GENOMIC DNA]</scope>
    <source>
        <strain evidence="2">Populi</strain>
        <strain evidence="3">populi</strain>
    </source>
</reference>
<dbReference type="Pfam" id="PF13935">
    <property type="entry name" value="Ead_Ea22"/>
    <property type="match status" value="1"/>
</dbReference>
<accession>A0A7Z3BP91</accession>
<evidence type="ECO:0000313" key="2">
    <source>
        <dbReference type="EMBL" id="QJP10502.1"/>
    </source>
</evidence>
<dbReference type="KEGG" id="pmui:G4G71_10870"/>
<gene>
    <name evidence="1" type="ORF">G4G71_10870</name>
    <name evidence="2" type="ORF">G4G71_22410</name>
</gene>
<evidence type="ECO:0000313" key="3">
    <source>
        <dbReference type="Proteomes" id="UP000502549"/>
    </source>
</evidence>
<name>A0A7Z3BP91_9PSED</name>
<dbReference type="RefSeq" id="WP_169937519.1">
    <property type="nucleotide sequence ID" value="NZ_CP048833.1"/>
</dbReference>
<evidence type="ECO:0000313" key="1">
    <source>
        <dbReference type="EMBL" id="QJP08354.1"/>
    </source>
</evidence>
<sequence length="157" mass="17361">MTDLTKLKELAERATPGPWTTDAAQSVIADSDQLNSGWVICECFGSDEKANRNFIKAANPAAVLELIAEVELLRGHVTDLEEARDTRVSERLALIDGLSKDAERYQAIRCTAYVSGKGWQFMCYFKPINPYAYNLRGDRKYPDIDAAIDAALEGGGR</sequence>
<organism evidence="2 3">
    <name type="scientific">Pseudomonas multiresinivorans</name>
    <dbReference type="NCBI Taxonomy" id="95301"/>
    <lineage>
        <taxon>Bacteria</taxon>
        <taxon>Pseudomonadati</taxon>
        <taxon>Pseudomonadota</taxon>
        <taxon>Gammaproteobacteria</taxon>
        <taxon>Pseudomonadales</taxon>
        <taxon>Pseudomonadaceae</taxon>
        <taxon>Pseudomonas</taxon>
    </lineage>
</organism>
<dbReference type="KEGG" id="pmui:G4G71_22410"/>
<dbReference type="InterPro" id="IPR025153">
    <property type="entry name" value="Ead_Ea22"/>
</dbReference>
<evidence type="ECO:0008006" key="4">
    <source>
        <dbReference type="Google" id="ProtNLM"/>
    </source>
</evidence>
<protein>
    <recommendedName>
        <fullName evidence="4">Ead/Ea22-like family protein</fullName>
    </recommendedName>
</protein>
<dbReference type="Proteomes" id="UP000502549">
    <property type="component" value="Chromosome"/>
</dbReference>
<proteinExistence type="predicted"/>
<keyword evidence="3" id="KW-1185">Reference proteome</keyword>
<dbReference type="EMBL" id="CP048833">
    <property type="protein sequence ID" value="QJP08354.1"/>
    <property type="molecule type" value="Genomic_DNA"/>
</dbReference>
<dbReference type="EMBL" id="CP048833">
    <property type="protein sequence ID" value="QJP10502.1"/>
    <property type="molecule type" value="Genomic_DNA"/>
</dbReference>
<dbReference type="AlphaFoldDB" id="A0A7Z3BP91"/>